<organism evidence="5 6">
    <name type="scientific">Daucus carota subsp. sativus</name>
    <name type="common">Carrot</name>
    <dbReference type="NCBI Taxonomy" id="79200"/>
    <lineage>
        <taxon>Eukaryota</taxon>
        <taxon>Viridiplantae</taxon>
        <taxon>Streptophyta</taxon>
        <taxon>Embryophyta</taxon>
        <taxon>Tracheophyta</taxon>
        <taxon>Spermatophyta</taxon>
        <taxon>Magnoliopsida</taxon>
        <taxon>eudicotyledons</taxon>
        <taxon>Gunneridae</taxon>
        <taxon>Pentapetalae</taxon>
        <taxon>asterids</taxon>
        <taxon>campanulids</taxon>
        <taxon>Apiales</taxon>
        <taxon>Apiaceae</taxon>
        <taxon>Apioideae</taxon>
        <taxon>Scandiceae</taxon>
        <taxon>Daucinae</taxon>
        <taxon>Daucus</taxon>
        <taxon>Daucus sect. Daucus</taxon>
    </lineage>
</organism>
<evidence type="ECO:0000256" key="4">
    <source>
        <dbReference type="SAM" id="MobiDB-lite"/>
    </source>
</evidence>
<gene>
    <name evidence="5" type="ORF">DCAR_0832625</name>
</gene>
<feature type="compositionally biased region" description="Basic and acidic residues" evidence="4">
    <location>
        <begin position="1"/>
        <end position="14"/>
    </location>
</feature>
<name>A0A175YQX4_DAUCS</name>
<dbReference type="AlphaFoldDB" id="A0A175YQX4"/>
<dbReference type="Proteomes" id="UP000077755">
    <property type="component" value="Chromosome 8"/>
</dbReference>
<comment type="subcellular location">
    <subcellularLocation>
        <location evidence="1">Membrane</location>
        <topology evidence="1">Single-pass type I membrane protein</topology>
    </subcellularLocation>
</comment>
<dbReference type="Gene3D" id="3.80.10.10">
    <property type="entry name" value="Ribonuclease Inhibitor"/>
    <property type="match status" value="2"/>
</dbReference>
<reference evidence="5" key="2">
    <citation type="submission" date="2022-03" db="EMBL/GenBank/DDBJ databases">
        <title>Draft title - Genomic analysis of global carrot germplasm unveils the trajectory of domestication and the origin of high carotenoid orange carrot.</title>
        <authorList>
            <person name="Iorizzo M."/>
            <person name="Ellison S."/>
            <person name="Senalik D."/>
            <person name="Macko-Podgorni A."/>
            <person name="Grzebelus D."/>
            <person name="Bostan H."/>
            <person name="Rolling W."/>
            <person name="Curaba J."/>
            <person name="Simon P."/>
        </authorList>
    </citation>
    <scope>NUCLEOTIDE SEQUENCE</scope>
    <source>
        <tissue evidence="5">Leaf</tissue>
    </source>
</reference>
<sequence length="147" mass="16243">MKSNKDKKEDEMLDKMPQSPGDKLKALCHIGFDWRSPATTIGVAVNITLPKNVAKNHLEGPIPDNLSSCTNLNSFNVFWNKLNGAIPSAFERLESMTYLNLKGPIPIELSRIGNLDKLDLSHTNLSGAIPEELSQLQNIFSLQVSLV</sequence>
<dbReference type="PANTHER" id="PTHR48053">
    <property type="entry name" value="LEUCINE RICH REPEAT FAMILY PROTEIN, EXPRESSED"/>
    <property type="match status" value="1"/>
</dbReference>
<keyword evidence="6" id="KW-1185">Reference proteome</keyword>
<dbReference type="InterPro" id="IPR051716">
    <property type="entry name" value="Plant_RL_S/T_kinase"/>
</dbReference>
<dbReference type="Gramene" id="KZM85630">
    <property type="protein sequence ID" value="KZM85630"/>
    <property type="gene ID" value="DCAR_026948"/>
</dbReference>
<dbReference type="Pfam" id="PF00560">
    <property type="entry name" value="LRR_1"/>
    <property type="match status" value="1"/>
</dbReference>
<evidence type="ECO:0000313" key="5">
    <source>
        <dbReference type="EMBL" id="WOH13116.1"/>
    </source>
</evidence>
<reference evidence="5" key="1">
    <citation type="journal article" date="2016" name="Nat. Genet.">
        <title>A high-quality carrot genome assembly provides new insights into carotenoid accumulation and asterid genome evolution.</title>
        <authorList>
            <person name="Iorizzo M."/>
            <person name="Ellison S."/>
            <person name="Senalik D."/>
            <person name="Zeng P."/>
            <person name="Satapoomin P."/>
            <person name="Huang J."/>
            <person name="Bowman M."/>
            <person name="Iovene M."/>
            <person name="Sanseverino W."/>
            <person name="Cavagnaro P."/>
            <person name="Yildiz M."/>
            <person name="Macko-Podgorni A."/>
            <person name="Moranska E."/>
            <person name="Grzebelus E."/>
            <person name="Grzebelus D."/>
            <person name="Ashrafi H."/>
            <person name="Zheng Z."/>
            <person name="Cheng S."/>
            <person name="Spooner D."/>
            <person name="Van Deynze A."/>
            <person name="Simon P."/>
        </authorList>
    </citation>
    <scope>NUCLEOTIDE SEQUENCE</scope>
    <source>
        <tissue evidence="5">Leaf</tissue>
    </source>
</reference>
<keyword evidence="2" id="KW-0732">Signal</keyword>
<dbReference type="SUPFAM" id="SSF52058">
    <property type="entry name" value="L domain-like"/>
    <property type="match status" value="1"/>
</dbReference>
<evidence type="ECO:0000256" key="3">
    <source>
        <dbReference type="ARBA" id="ARBA00023170"/>
    </source>
</evidence>
<dbReference type="PANTHER" id="PTHR48053:SF120">
    <property type="entry name" value="PROTEIN KINASE DOMAIN-CONTAINING PROTEIN"/>
    <property type="match status" value="1"/>
</dbReference>
<protein>
    <submittedName>
        <fullName evidence="5">Uncharacterized protein</fullName>
    </submittedName>
</protein>
<evidence type="ECO:0000256" key="2">
    <source>
        <dbReference type="ARBA" id="ARBA00022729"/>
    </source>
</evidence>
<proteinExistence type="predicted"/>
<dbReference type="InterPro" id="IPR032675">
    <property type="entry name" value="LRR_dom_sf"/>
</dbReference>
<dbReference type="GO" id="GO:0016020">
    <property type="term" value="C:membrane"/>
    <property type="evidence" value="ECO:0007669"/>
    <property type="project" value="UniProtKB-SubCell"/>
</dbReference>
<accession>A0A175YQX4</accession>
<dbReference type="EMBL" id="CP093350">
    <property type="protein sequence ID" value="WOH13116.1"/>
    <property type="molecule type" value="Genomic_DNA"/>
</dbReference>
<dbReference type="InterPro" id="IPR001611">
    <property type="entry name" value="Leu-rich_rpt"/>
</dbReference>
<evidence type="ECO:0000256" key="1">
    <source>
        <dbReference type="ARBA" id="ARBA00004479"/>
    </source>
</evidence>
<keyword evidence="3" id="KW-0675">Receptor</keyword>
<evidence type="ECO:0000313" key="6">
    <source>
        <dbReference type="Proteomes" id="UP000077755"/>
    </source>
</evidence>
<feature type="region of interest" description="Disordered" evidence="4">
    <location>
        <begin position="1"/>
        <end position="20"/>
    </location>
</feature>